<dbReference type="EnsemblPlants" id="AET4Gv20244800.33">
    <property type="protein sequence ID" value="AET4Gv20244800.33"/>
    <property type="gene ID" value="AET4Gv20244800"/>
</dbReference>
<dbReference type="SUPFAM" id="SSF56235">
    <property type="entry name" value="N-terminal nucleophile aminohydrolases (Ntn hydrolases)"/>
    <property type="match status" value="1"/>
</dbReference>
<dbReference type="Gramene" id="AET4Gv20244800.33">
    <property type="protein sequence ID" value="AET4Gv20244800.33"/>
    <property type="gene ID" value="AET4Gv20244800"/>
</dbReference>
<dbReference type="Proteomes" id="UP000015105">
    <property type="component" value="Chromosome 4D"/>
</dbReference>
<protein>
    <submittedName>
        <fullName evidence="1">Uncharacterized protein</fullName>
    </submittedName>
</protein>
<dbReference type="Gramene" id="AET4Gv20244800.38">
    <property type="protein sequence ID" value="AET4Gv20244800.38"/>
    <property type="gene ID" value="AET4Gv20244800"/>
</dbReference>
<reference evidence="2" key="1">
    <citation type="journal article" date="2014" name="Science">
        <title>Ancient hybridizations among the ancestral genomes of bread wheat.</title>
        <authorList>
            <consortium name="International Wheat Genome Sequencing Consortium,"/>
            <person name="Marcussen T."/>
            <person name="Sandve S.R."/>
            <person name="Heier L."/>
            <person name="Spannagl M."/>
            <person name="Pfeifer M."/>
            <person name="Jakobsen K.S."/>
            <person name="Wulff B.B."/>
            <person name="Steuernagel B."/>
            <person name="Mayer K.F."/>
            <person name="Olsen O.A."/>
        </authorList>
    </citation>
    <scope>NUCLEOTIDE SEQUENCE [LARGE SCALE GENOMIC DNA]</scope>
    <source>
        <strain evidence="2">cv. AL8/78</strain>
    </source>
</reference>
<dbReference type="Gramene" id="AET4Gv20244800.40">
    <property type="protein sequence ID" value="AET4Gv20244800.40"/>
    <property type="gene ID" value="AET4Gv20244800"/>
</dbReference>
<dbReference type="EnsemblPlants" id="AET4Gv20244800.3">
    <property type="protein sequence ID" value="AET4Gv20244800.3"/>
    <property type="gene ID" value="AET4Gv20244800"/>
</dbReference>
<dbReference type="Gramene" id="AET4Gv20244800.24">
    <property type="protein sequence ID" value="AET4Gv20244800.24"/>
    <property type="gene ID" value="AET4Gv20244800"/>
</dbReference>
<dbReference type="EnsemblPlants" id="AET4Gv20244800.11">
    <property type="protein sequence ID" value="AET4Gv20244800.11"/>
    <property type="gene ID" value="AET4Gv20244800"/>
</dbReference>
<reference evidence="1" key="5">
    <citation type="journal article" date="2021" name="G3 (Bethesda)">
        <title>Aegilops tauschii genome assembly Aet v5.0 features greater sequence contiguity and improved annotation.</title>
        <authorList>
            <person name="Wang L."/>
            <person name="Zhu T."/>
            <person name="Rodriguez J.C."/>
            <person name="Deal K.R."/>
            <person name="Dubcovsky J."/>
            <person name="McGuire P.E."/>
            <person name="Lux T."/>
            <person name="Spannagl M."/>
            <person name="Mayer K.F.X."/>
            <person name="Baldrich P."/>
            <person name="Meyers B.C."/>
            <person name="Huo N."/>
            <person name="Gu Y.Q."/>
            <person name="Zhou H."/>
            <person name="Devos K.M."/>
            <person name="Bennetzen J.L."/>
            <person name="Unver T."/>
            <person name="Budak H."/>
            <person name="Gulick P.J."/>
            <person name="Galiba G."/>
            <person name="Kalapos B."/>
            <person name="Nelson D.R."/>
            <person name="Li P."/>
            <person name="You F.M."/>
            <person name="Luo M.C."/>
            <person name="Dvorak J."/>
        </authorList>
    </citation>
    <scope>NUCLEOTIDE SEQUENCE [LARGE SCALE GENOMIC DNA]</scope>
    <source>
        <strain evidence="1">cv. AL8/78</strain>
    </source>
</reference>
<dbReference type="EnsemblPlants" id="AET4Gv20244800.17">
    <property type="protein sequence ID" value="AET4Gv20244800.17"/>
    <property type="gene ID" value="AET4Gv20244800"/>
</dbReference>
<proteinExistence type="predicted"/>
<evidence type="ECO:0000313" key="1">
    <source>
        <dbReference type="EnsemblPlants" id="AET4Gv20244800.24"/>
    </source>
</evidence>
<dbReference type="EnsemblPlants" id="AET4Gv20244800.10">
    <property type="protein sequence ID" value="AET4Gv20244800.10"/>
    <property type="gene ID" value="AET4Gv20244800"/>
</dbReference>
<dbReference type="Gramene" id="AET4Gv20244800.17">
    <property type="protein sequence ID" value="AET4Gv20244800.17"/>
    <property type="gene ID" value="AET4Gv20244800"/>
</dbReference>
<dbReference type="EnsemblPlants" id="AET4Gv20244800.30">
    <property type="protein sequence ID" value="AET4Gv20244800.30"/>
    <property type="gene ID" value="AET4Gv20244800"/>
</dbReference>
<dbReference type="EnsemblPlants" id="AET4Gv20244800.24">
    <property type="protein sequence ID" value="AET4Gv20244800.24"/>
    <property type="gene ID" value="AET4Gv20244800"/>
</dbReference>
<organism evidence="1 2">
    <name type="scientific">Aegilops tauschii subsp. strangulata</name>
    <name type="common">Goatgrass</name>
    <dbReference type="NCBI Taxonomy" id="200361"/>
    <lineage>
        <taxon>Eukaryota</taxon>
        <taxon>Viridiplantae</taxon>
        <taxon>Streptophyta</taxon>
        <taxon>Embryophyta</taxon>
        <taxon>Tracheophyta</taxon>
        <taxon>Spermatophyta</taxon>
        <taxon>Magnoliopsida</taxon>
        <taxon>Liliopsida</taxon>
        <taxon>Poales</taxon>
        <taxon>Poaceae</taxon>
        <taxon>BOP clade</taxon>
        <taxon>Pooideae</taxon>
        <taxon>Triticodae</taxon>
        <taxon>Triticeae</taxon>
        <taxon>Triticinae</taxon>
        <taxon>Aegilops</taxon>
    </lineage>
</organism>
<dbReference type="Gramene" id="AET4Gv20244800.11">
    <property type="protein sequence ID" value="AET4Gv20244800.11"/>
    <property type="gene ID" value="AET4Gv20244800"/>
</dbReference>
<dbReference type="EnsemblPlants" id="AET4Gv20244800.38">
    <property type="protein sequence ID" value="AET4Gv20244800.38"/>
    <property type="gene ID" value="AET4Gv20244800"/>
</dbReference>
<name>A0A453HN12_AEGTS</name>
<evidence type="ECO:0000313" key="2">
    <source>
        <dbReference type="Proteomes" id="UP000015105"/>
    </source>
</evidence>
<dbReference type="AlphaFoldDB" id="A0A453HN12"/>
<accession>A0A453HN12</accession>
<dbReference type="Gramene" id="AET4Gv20244800.10">
    <property type="protein sequence ID" value="AET4Gv20244800.10"/>
    <property type="gene ID" value="AET4Gv20244800"/>
</dbReference>
<dbReference type="InterPro" id="IPR029055">
    <property type="entry name" value="Ntn_hydrolases_N"/>
</dbReference>
<reference evidence="1" key="3">
    <citation type="journal article" date="2017" name="Nature">
        <title>Genome sequence of the progenitor of the wheat D genome Aegilops tauschii.</title>
        <authorList>
            <person name="Luo M.C."/>
            <person name="Gu Y.Q."/>
            <person name="Puiu D."/>
            <person name="Wang H."/>
            <person name="Twardziok S.O."/>
            <person name="Deal K.R."/>
            <person name="Huo N."/>
            <person name="Zhu T."/>
            <person name="Wang L."/>
            <person name="Wang Y."/>
            <person name="McGuire P.E."/>
            <person name="Liu S."/>
            <person name="Long H."/>
            <person name="Ramasamy R.K."/>
            <person name="Rodriguez J.C."/>
            <person name="Van S.L."/>
            <person name="Yuan L."/>
            <person name="Wang Z."/>
            <person name="Xia Z."/>
            <person name="Xiao L."/>
            <person name="Anderson O.D."/>
            <person name="Ouyang S."/>
            <person name="Liang Y."/>
            <person name="Zimin A.V."/>
            <person name="Pertea G."/>
            <person name="Qi P."/>
            <person name="Bennetzen J.L."/>
            <person name="Dai X."/>
            <person name="Dawson M.W."/>
            <person name="Muller H.G."/>
            <person name="Kugler K."/>
            <person name="Rivarola-Duarte L."/>
            <person name="Spannagl M."/>
            <person name="Mayer K.F.X."/>
            <person name="Lu F.H."/>
            <person name="Bevan M.W."/>
            <person name="Leroy P."/>
            <person name="Li P."/>
            <person name="You F.M."/>
            <person name="Sun Q."/>
            <person name="Liu Z."/>
            <person name="Lyons E."/>
            <person name="Wicker T."/>
            <person name="Salzberg S.L."/>
            <person name="Devos K.M."/>
            <person name="Dvorak J."/>
        </authorList>
    </citation>
    <scope>NUCLEOTIDE SEQUENCE [LARGE SCALE GENOMIC DNA]</scope>
    <source>
        <strain evidence="1">cv. AL8/78</strain>
    </source>
</reference>
<reference evidence="2" key="2">
    <citation type="journal article" date="2017" name="Nat. Plants">
        <title>The Aegilops tauschii genome reveals multiple impacts of transposons.</title>
        <authorList>
            <person name="Zhao G."/>
            <person name="Zou C."/>
            <person name="Li K."/>
            <person name="Wang K."/>
            <person name="Li T."/>
            <person name="Gao L."/>
            <person name="Zhang X."/>
            <person name="Wang H."/>
            <person name="Yang Z."/>
            <person name="Liu X."/>
            <person name="Jiang W."/>
            <person name="Mao L."/>
            <person name="Kong X."/>
            <person name="Jiao Y."/>
            <person name="Jia J."/>
        </authorList>
    </citation>
    <scope>NUCLEOTIDE SEQUENCE [LARGE SCALE GENOMIC DNA]</scope>
    <source>
        <strain evidence="2">cv. AL8/78</strain>
    </source>
</reference>
<keyword evidence="2" id="KW-1185">Reference proteome</keyword>
<dbReference type="Gramene" id="AET4Gv20244800.5">
    <property type="protein sequence ID" value="AET4Gv20244800.5"/>
    <property type="gene ID" value="AET4Gv20244800"/>
</dbReference>
<dbReference type="Gramene" id="AET4Gv20244800.20">
    <property type="protein sequence ID" value="AET4Gv20244800.20"/>
    <property type="gene ID" value="AET4Gv20244800"/>
</dbReference>
<dbReference type="EnsemblPlants" id="AET4Gv20244800.5">
    <property type="protein sequence ID" value="AET4Gv20244800.5"/>
    <property type="gene ID" value="AET4Gv20244800"/>
</dbReference>
<dbReference type="EnsemblPlants" id="AET4Gv20244800.19">
    <property type="protein sequence ID" value="AET4Gv20244800.19"/>
    <property type="gene ID" value="AET4Gv20244800"/>
</dbReference>
<sequence>MYKPDMEPEELFETISQALLSSIDCDCLSGWGGYVLIVVANG</sequence>
<dbReference type="Gramene" id="AET4Gv20244800.3">
    <property type="protein sequence ID" value="AET4Gv20244800.3"/>
    <property type="gene ID" value="AET4Gv20244800"/>
</dbReference>
<dbReference type="EnsemblPlants" id="AET4Gv20244800.40">
    <property type="protein sequence ID" value="AET4Gv20244800.40"/>
    <property type="gene ID" value="AET4Gv20244800"/>
</dbReference>
<dbReference type="Gramene" id="AET4Gv20244800.19">
    <property type="protein sequence ID" value="AET4Gv20244800.19"/>
    <property type="gene ID" value="AET4Gv20244800"/>
</dbReference>
<dbReference type="Gramene" id="AET4Gv20244800.30">
    <property type="protein sequence ID" value="AET4Gv20244800.30"/>
    <property type="gene ID" value="AET4Gv20244800"/>
</dbReference>
<dbReference type="EnsemblPlants" id="AET4Gv20244800.20">
    <property type="protein sequence ID" value="AET4Gv20244800.20"/>
    <property type="gene ID" value="AET4Gv20244800"/>
</dbReference>
<reference evidence="1" key="4">
    <citation type="submission" date="2019-03" db="UniProtKB">
        <authorList>
            <consortium name="EnsemblPlants"/>
        </authorList>
    </citation>
    <scope>IDENTIFICATION</scope>
</reference>